<dbReference type="RefSeq" id="WP_188464010.1">
    <property type="nucleotide sequence ID" value="NZ_BMFQ01000002.1"/>
</dbReference>
<feature type="transmembrane region" description="Helical" evidence="1">
    <location>
        <begin position="20"/>
        <end position="41"/>
    </location>
</feature>
<evidence type="ECO:0000313" key="3">
    <source>
        <dbReference type="Proteomes" id="UP000625976"/>
    </source>
</evidence>
<feature type="transmembrane region" description="Helical" evidence="1">
    <location>
        <begin position="112"/>
        <end position="132"/>
    </location>
</feature>
<reference evidence="2" key="1">
    <citation type="journal article" date="2014" name="Int. J. Syst. Evol. Microbiol.">
        <title>Complete genome sequence of Corynebacterium casei LMG S-19264T (=DSM 44701T), isolated from a smear-ripened cheese.</title>
        <authorList>
            <consortium name="US DOE Joint Genome Institute (JGI-PGF)"/>
            <person name="Walter F."/>
            <person name="Albersmeier A."/>
            <person name="Kalinowski J."/>
            <person name="Ruckert C."/>
        </authorList>
    </citation>
    <scope>NUCLEOTIDE SEQUENCE</scope>
    <source>
        <strain evidence="2">CGMCC 1.12751</strain>
    </source>
</reference>
<gene>
    <name evidence="2" type="ORF">GCM10010976_18010</name>
</gene>
<evidence type="ECO:0000256" key="1">
    <source>
        <dbReference type="SAM" id="Phobius"/>
    </source>
</evidence>
<feature type="transmembrane region" description="Helical" evidence="1">
    <location>
        <begin position="170"/>
        <end position="188"/>
    </location>
</feature>
<dbReference type="Pfam" id="PF22285">
    <property type="entry name" value="DUF6962"/>
    <property type="match status" value="1"/>
</dbReference>
<proteinExistence type="predicted"/>
<comment type="caution">
    <text evidence="2">The sequence shown here is derived from an EMBL/GenBank/DDBJ whole genome shotgun (WGS) entry which is preliminary data.</text>
</comment>
<keyword evidence="3" id="KW-1185">Reference proteome</keyword>
<dbReference type="InterPro" id="IPR054235">
    <property type="entry name" value="DUF6962"/>
</dbReference>
<dbReference type="EMBL" id="BMFQ01000002">
    <property type="protein sequence ID" value="GGG46973.1"/>
    <property type="molecule type" value="Genomic_DNA"/>
</dbReference>
<sequence>MLDPQPSIELFGLVLYEPVNTLTDVFVSIICFVAYIKLNALPQNSEVQKLFKYYFLSMSLATFLGGVLGHALIHYLPFYMKLPGWITSMLSIALLERAVIQYSRKWIDPKIGAFFSKLNIIELLVFLILSLVTLNFQFVLFHAGYGMAIIVTGFTGFVYYKVKNKGSKQILIGVLVSSIGAFFFVFKIGLDKWFNHIDISHVFMMMASVLFYKGARNLIEG</sequence>
<feature type="transmembrane region" description="Helical" evidence="1">
    <location>
        <begin position="53"/>
        <end position="76"/>
    </location>
</feature>
<keyword evidence="1" id="KW-1133">Transmembrane helix</keyword>
<dbReference type="AlphaFoldDB" id="A0A917GIP1"/>
<dbReference type="Proteomes" id="UP000625976">
    <property type="component" value="Unassembled WGS sequence"/>
</dbReference>
<accession>A0A917GIP1</accession>
<evidence type="ECO:0000313" key="2">
    <source>
        <dbReference type="EMBL" id="GGG46973.1"/>
    </source>
</evidence>
<organism evidence="2 3">
    <name type="scientific">Bizionia arctica</name>
    <dbReference type="NCBI Taxonomy" id="1495645"/>
    <lineage>
        <taxon>Bacteria</taxon>
        <taxon>Pseudomonadati</taxon>
        <taxon>Bacteroidota</taxon>
        <taxon>Flavobacteriia</taxon>
        <taxon>Flavobacteriales</taxon>
        <taxon>Flavobacteriaceae</taxon>
        <taxon>Bizionia</taxon>
    </lineage>
</organism>
<feature type="transmembrane region" description="Helical" evidence="1">
    <location>
        <begin position="138"/>
        <end position="158"/>
    </location>
</feature>
<keyword evidence="1" id="KW-0472">Membrane</keyword>
<reference evidence="2" key="2">
    <citation type="submission" date="2020-09" db="EMBL/GenBank/DDBJ databases">
        <authorList>
            <person name="Sun Q."/>
            <person name="Zhou Y."/>
        </authorList>
    </citation>
    <scope>NUCLEOTIDE SEQUENCE</scope>
    <source>
        <strain evidence="2">CGMCC 1.12751</strain>
    </source>
</reference>
<name>A0A917GIP1_9FLAO</name>
<protein>
    <submittedName>
        <fullName evidence="2">Uncharacterized protein</fullName>
    </submittedName>
</protein>
<keyword evidence="1" id="KW-0812">Transmembrane</keyword>